<evidence type="ECO:0000259" key="1">
    <source>
        <dbReference type="Pfam" id="PF02771"/>
    </source>
</evidence>
<dbReference type="Pfam" id="PF02771">
    <property type="entry name" value="Acyl-CoA_dh_N"/>
    <property type="match status" value="1"/>
</dbReference>
<dbReference type="EMBL" id="CP136512">
    <property type="protein sequence ID" value="WOD15521.1"/>
    <property type="molecule type" value="Genomic_DNA"/>
</dbReference>
<organism evidence="2 3">
    <name type="scientific">Paraburkholderia kirstenboschensis</name>
    <dbReference type="NCBI Taxonomy" id="1245436"/>
    <lineage>
        <taxon>Bacteria</taxon>
        <taxon>Pseudomonadati</taxon>
        <taxon>Pseudomonadota</taxon>
        <taxon>Betaproteobacteria</taxon>
        <taxon>Burkholderiales</taxon>
        <taxon>Burkholderiaceae</taxon>
        <taxon>Paraburkholderia</taxon>
    </lineage>
</organism>
<evidence type="ECO:0000313" key="2">
    <source>
        <dbReference type="EMBL" id="WOD15521.1"/>
    </source>
</evidence>
<dbReference type="InterPro" id="IPR009100">
    <property type="entry name" value="AcylCoA_DH/oxidase_NM_dom_sf"/>
</dbReference>
<name>A0ABZ0EE62_9BURK</name>
<protein>
    <submittedName>
        <fullName evidence="2">Acyl-CoA dehydrogenase family protein</fullName>
    </submittedName>
</protein>
<dbReference type="Gene3D" id="1.10.540.10">
    <property type="entry name" value="Acyl-CoA dehydrogenase/oxidase, N-terminal domain"/>
    <property type="match status" value="1"/>
</dbReference>
<sequence length="149" mass="16617">MTGAILSDVQLDERYVPIFDRIAEGSIARERNRELAHDAVKWLKESGFTALRVPRAYGGGGITLPQFFRQLTRLGAADSNLPQILRAHFGFIEYRLEGNDEALRRRWLERVANGETVGAATSERTGSTHNSVTLTHDAARNVLPRSSIK</sequence>
<dbReference type="InterPro" id="IPR037069">
    <property type="entry name" value="AcylCoA_DH/ox_N_sf"/>
</dbReference>
<dbReference type="SUPFAM" id="SSF56645">
    <property type="entry name" value="Acyl-CoA dehydrogenase NM domain-like"/>
    <property type="match status" value="1"/>
</dbReference>
<reference evidence="2 3" key="1">
    <citation type="submission" date="2023-10" db="EMBL/GenBank/DDBJ databases">
        <title>Surface-active antibiotics is a multifunctional adaptation for post-fire microbes.</title>
        <authorList>
            <person name="Liu M.D."/>
            <person name="Du Y."/>
            <person name="Koupaei S.K."/>
            <person name="Kim N.R."/>
            <person name="Zhang W."/>
            <person name="Traxler M.F."/>
        </authorList>
    </citation>
    <scope>NUCLEOTIDE SEQUENCE [LARGE SCALE GENOMIC DNA]</scope>
    <source>
        <strain evidence="2 3">F3</strain>
    </source>
</reference>
<proteinExistence type="predicted"/>
<dbReference type="InterPro" id="IPR013786">
    <property type="entry name" value="AcylCoA_DH/ox_N"/>
</dbReference>
<dbReference type="Proteomes" id="UP001302652">
    <property type="component" value="Chromosome 2"/>
</dbReference>
<dbReference type="RefSeq" id="WP_317017811.1">
    <property type="nucleotide sequence ID" value="NZ_CP136512.1"/>
</dbReference>
<accession>A0ABZ0EE62</accession>
<feature type="domain" description="Acyl-CoA dehydrogenase/oxidase N-terminal" evidence="1">
    <location>
        <begin position="28"/>
        <end position="115"/>
    </location>
</feature>
<gene>
    <name evidence="2" type="ORF">RW095_19810</name>
</gene>
<keyword evidence="3" id="KW-1185">Reference proteome</keyword>
<evidence type="ECO:0000313" key="3">
    <source>
        <dbReference type="Proteomes" id="UP001302652"/>
    </source>
</evidence>